<organism evidence="1 2">
    <name type="scientific">Solitalea agri</name>
    <dbReference type="NCBI Taxonomy" id="2953739"/>
    <lineage>
        <taxon>Bacteria</taxon>
        <taxon>Pseudomonadati</taxon>
        <taxon>Bacteroidota</taxon>
        <taxon>Sphingobacteriia</taxon>
        <taxon>Sphingobacteriales</taxon>
        <taxon>Sphingobacteriaceae</taxon>
        <taxon>Solitalea</taxon>
    </lineage>
</organism>
<sequence>MKNSISKFLGILFAVSIVISSCSKDKPVSCDASVIENDIEHIEDLFDNFDDDPTTTNCNKIKKGISDFINKYEDCDEAGAEVDEAREFLNDFDCSDL</sequence>
<name>A0A9X2JGV6_9SPHI</name>
<evidence type="ECO:0000313" key="1">
    <source>
        <dbReference type="EMBL" id="MCO4294806.1"/>
    </source>
</evidence>
<gene>
    <name evidence="1" type="ORF">NF867_18225</name>
</gene>
<accession>A0A9X2JGV6</accession>
<dbReference type="Proteomes" id="UP001155182">
    <property type="component" value="Unassembled WGS sequence"/>
</dbReference>
<keyword evidence="2" id="KW-1185">Reference proteome</keyword>
<evidence type="ECO:0000313" key="2">
    <source>
        <dbReference type="Proteomes" id="UP001155182"/>
    </source>
</evidence>
<dbReference type="RefSeq" id="WP_252589840.1">
    <property type="nucleotide sequence ID" value="NZ_JAMWYS010000062.1"/>
</dbReference>
<reference evidence="1" key="1">
    <citation type="submission" date="2022-06" db="EMBL/GenBank/DDBJ databases">
        <title>Solitalea sp. MAHUQ-68 isolated from rhizospheric soil.</title>
        <authorList>
            <person name="Huq M.A."/>
        </authorList>
    </citation>
    <scope>NUCLEOTIDE SEQUENCE</scope>
    <source>
        <strain evidence="1">MAHUQ-68</strain>
    </source>
</reference>
<proteinExistence type="predicted"/>
<comment type="caution">
    <text evidence="1">The sequence shown here is derived from an EMBL/GenBank/DDBJ whole genome shotgun (WGS) entry which is preliminary data.</text>
</comment>
<dbReference type="AlphaFoldDB" id="A0A9X2JGV6"/>
<dbReference type="EMBL" id="JAMWYS010000062">
    <property type="protein sequence ID" value="MCO4294806.1"/>
    <property type="molecule type" value="Genomic_DNA"/>
</dbReference>
<dbReference type="PROSITE" id="PS51257">
    <property type="entry name" value="PROKAR_LIPOPROTEIN"/>
    <property type="match status" value="1"/>
</dbReference>
<protein>
    <recommendedName>
        <fullName evidence="3">Lipoprotein</fullName>
    </recommendedName>
</protein>
<evidence type="ECO:0008006" key="3">
    <source>
        <dbReference type="Google" id="ProtNLM"/>
    </source>
</evidence>